<dbReference type="PANTHER" id="PTHR37461">
    <property type="entry name" value="ANTI-SIGMA-K FACTOR RSKA"/>
    <property type="match status" value="1"/>
</dbReference>
<keyword evidence="3" id="KW-1185">Reference proteome</keyword>
<dbReference type="PANTHER" id="PTHR37461:SF1">
    <property type="entry name" value="ANTI-SIGMA-K FACTOR RSKA"/>
    <property type="match status" value="1"/>
</dbReference>
<dbReference type="GO" id="GO:0016989">
    <property type="term" value="F:sigma factor antagonist activity"/>
    <property type="evidence" value="ECO:0007669"/>
    <property type="project" value="TreeGrafter"/>
</dbReference>
<dbReference type="AlphaFoldDB" id="A0A1W6LCJ0"/>
<dbReference type="GO" id="GO:0005886">
    <property type="term" value="C:plasma membrane"/>
    <property type="evidence" value="ECO:0007669"/>
    <property type="project" value="InterPro"/>
</dbReference>
<name>A0A1W6LCJ0_9BURK</name>
<evidence type="ECO:0000313" key="3">
    <source>
        <dbReference type="Proteomes" id="UP000193427"/>
    </source>
</evidence>
<sequence>MPGVIELDDAEGRDGAAGEYVLGTLGAEDHAAFEAVLGRDADLRARVGAWQDRLLPLTGRVSPVGPSPALWRRIEVSVGAVSRTPRRQPASPPWWNRLRLWQGLGAAGLAASLLMGALLLRQAVPEPAGARYLAVLQSPDQRSTGWVVELQAGRTLRLVPVGDVGSVPAGRAWQFWTKPEGAAGPTSLGLVRAGQTLELPVQRLPAVGARQLFEITLEPEAGSPTGRPTGPILYVGRTVAL</sequence>
<dbReference type="InterPro" id="IPR018764">
    <property type="entry name" value="RskA_C"/>
</dbReference>
<dbReference type="Pfam" id="PF10099">
    <property type="entry name" value="RskA_C"/>
    <property type="match status" value="1"/>
</dbReference>
<dbReference type="InterPro" id="IPR051474">
    <property type="entry name" value="Anti-sigma-K/W_factor"/>
</dbReference>
<reference evidence="2 3" key="1">
    <citation type="submission" date="2016-04" db="EMBL/GenBank/DDBJ databases">
        <title>Complete genome sequence of natural rubber-degrading, novel Gram-negative bacterium, Rhizobacter gummiphilus strain NS21.</title>
        <authorList>
            <person name="Tabata M."/>
            <person name="Kasai D."/>
            <person name="Fukuda M."/>
        </authorList>
    </citation>
    <scope>NUCLEOTIDE SEQUENCE [LARGE SCALE GENOMIC DNA]</scope>
    <source>
        <strain evidence="2 3">NS21</strain>
    </source>
</reference>
<protein>
    <recommendedName>
        <fullName evidence="1">Anti-sigma K factor RskA C-terminal domain-containing protein</fullName>
    </recommendedName>
</protein>
<feature type="domain" description="Anti-sigma K factor RskA C-terminal" evidence="1">
    <location>
        <begin position="107"/>
        <end position="232"/>
    </location>
</feature>
<evidence type="ECO:0000259" key="1">
    <source>
        <dbReference type="Pfam" id="PF10099"/>
    </source>
</evidence>
<dbReference type="GO" id="GO:0006417">
    <property type="term" value="P:regulation of translation"/>
    <property type="evidence" value="ECO:0007669"/>
    <property type="project" value="TreeGrafter"/>
</dbReference>
<proteinExistence type="predicted"/>
<dbReference type="Proteomes" id="UP000193427">
    <property type="component" value="Chromosome"/>
</dbReference>
<dbReference type="KEGG" id="rgu:A4W93_19860"/>
<dbReference type="OrthoDB" id="5298046at2"/>
<accession>A0A1W6LCJ0</accession>
<dbReference type="EMBL" id="CP015118">
    <property type="protein sequence ID" value="ARN21970.1"/>
    <property type="molecule type" value="Genomic_DNA"/>
</dbReference>
<dbReference type="STRING" id="946333.A4W93_19860"/>
<organism evidence="2 3">
    <name type="scientific">Piscinibacter gummiphilus</name>
    <dbReference type="NCBI Taxonomy" id="946333"/>
    <lineage>
        <taxon>Bacteria</taxon>
        <taxon>Pseudomonadati</taxon>
        <taxon>Pseudomonadota</taxon>
        <taxon>Betaproteobacteria</taxon>
        <taxon>Burkholderiales</taxon>
        <taxon>Sphaerotilaceae</taxon>
        <taxon>Piscinibacter</taxon>
    </lineage>
</organism>
<gene>
    <name evidence="2" type="ORF">A4W93_19860</name>
</gene>
<evidence type="ECO:0000313" key="2">
    <source>
        <dbReference type="EMBL" id="ARN21970.1"/>
    </source>
</evidence>